<dbReference type="Gene3D" id="1.10.285.10">
    <property type="entry name" value="Glutamate Dehydrogenase, chain A, domain 3"/>
    <property type="match status" value="1"/>
</dbReference>
<feature type="non-terminal residue" evidence="1">
    <location>
        <position position="62"/>
    </location>
</feature>
<keyword evidence="2" id="KW-1185">Reference proteome</keyword>
<dbReference type="PANTHER" id="PTHR43571:SF1">
    <property type="entry name" value="NADP-SPECIFIC GLUTAMATE DEHYDROGENASE 1-RELATED"/>
    <property type="match status" value="1"/>
</dbReference>
<comment type="caution">
    <text evidence="1">The sequence shown here is derived from an EMBL/GenBank/DDBJ whole genome shotgun (WGS) entry which is preliminary data.</text>
</comment>
<dbReference type="InterPro" id="IPR050724">
    <property type="entry name" value="Glu_Leu_Phe_Val_DH"/>
</dbReference>
<reference evidence="1" key="1">
    <citation type="submission" date="2022-03" db="EMBL/GenBank/DDBJ databases">
        <title>Draft genome sequence of Aduncisulcus paluster, a free-living microaerophilic Fornicata.</title>
        <authorList>
            <person name="Yuyama I."/>
            <person name="Kume K."/>
            <person name="Tamura T."/>
            <person name="Inagaki Y."/>
            <person name="Hashimoto T."/>
        </authorList>
    </citation>
    <scope>NUCLEOTIDE SEQUENCE</scope>
    <source>
        <strain evidence="1">NY0171</strain>
    </source>
</reference>
<organism evidence="1 2">
    <name type="scientific">Aduncisulcus paluster</name>
    <dbReference type="NCBI Taxonomy" id="2918883"/>
    <lineage>
        <taxon>Eukaryota</taxon>
        <taxon>Metamonada</taxon>
        <taxon>Carpediemonas-like organisms</taxon>
        <taxon>Aduncisulcus</taxon>
    </lineage>
</organism>
<sequence length="62" mass="7285">MTSYIQEVLDRVKARNSSEPEFLQAVEEVFHSLAPVLEKNPQWVDANILERMAEPERQIVFR</sequence>
<dbReference type="Proteomes" id="UP001057375">
    <property type="component" value="Unassembled WGS sequence"/>
</dbReference>
<gene>
    <name evidence="1" type="ORF">ADUPG1_004589</name>
</gene>
<dbReference type="InterPro" id="IPR046346">
    <property type="entry name" value="Aminoacid_DH-like_N_sf"/>
</dbReference>
<accession>A0ABQ5K0E7</accession>
<evidence type="ECO:0000313" key="1">
    <source>
        <dbReference type="EMBL" id="GKT24403.1"/>
    </source>
</evidence>
<name>A0ABQ5K0E7_9EUKA</name>
<evidence type="ECO:0000313" key="2">
    <source>
        <dbReference type="Proteomes" id="UP001057375"/>
    </source>
</evidence>
<dbReference type="PANTHER" id="PTHR43571">
    <property type="entry name" value="NADP-SPECIFIC GLUTAMATE DEHYDROGENASE 1-RELATED"/>
    <property type="match status" value="1"/>
</dbReference>
<protein>
    <submittedName>
        <fullName evidence="1">NADP-specific glutamate dehydrogenase</fullName>
    </submittedName>
</protein>
<proteinExistence type="predicted"/>
<dbReference type="SUPFAM" id="SSF53223">
    <property type="entry name" value="Aminoacid dehydrogenase-like, N-terminal domain"/>
    <property type="match status" value="1"/>
</dbReference>
<dbReference type="EMBL" id="BQXS01006996">
    <property type="protein sequence ID" value="GKT24403.1"/>
    <property type="molecule type" value="Genomic_DNA"/>
</dbReference>